<sequence>MIVEGSEKIAIRQSGDIVRVRQIVRHWSVRLRFSIVDQTKLVTAASELARNTFEHGGGGICVLESLMEGARAGLRLRFEDEGPGIANVDLALKDGYTTGSGMGLGLGGARRLVDEFAITSHPGQGTQVTITRWR</sequence>
<dbReference type="CDD" id="cd16934">
    <property type="entry name" value="HATPase_RsbT-like"/>
    <property type="match status" value="1"/>
</dbReference>
<reference evidence="2 3" key="1">
    <citation type="journal article" date="2013" name="PLoS ONE">
        <title>Cultivation and Complete Genome Sequencing of Gloeobacter kilaueensis sp. nov., from a Lava Cave in Kilauea Caldera, Hawai'i.</title>
        <authorList>
            <person name="Saw J.H."/>
            <person name="Schatz M."/>
            <person name="Brown M.V."/>
            <person name="Kunkel D.D."/>
            <person name="Foster J.S."/>
            <person name="Shick H."/>
            <person name="Christensen S."/>
            <person name="Hou S."/>
            <person name="Wan X."/>
            <person name="Donachie S.P."/>
        </authorList>
    </citation>
    <scope>NUCLEOTIDE SEQUENCE [LARGE SCALE GENOMIC DNA]</scope>
    <source>
        <strain evidence="3">JS</strain>
    </source>
</reference>
<organism evidence="2 3">
    <name type="scientific">Gloeobacter kilaueensis (strain ATCC BAA-2537 / CCAP 1431/1 / ULC 316 / JS1)</name>
    <dbReference type="NCBI Taxonomy" id="1183438"/>
    <lineage>
        <taxon>Bacteria</taxon>
        <taxon>Bacillati</taxon>
        <taxon>Cyanobacteriota</taxon>
        <taxon>Cyanophyceae</taxon>
        <taxon>Gloeobacterales</taxon>
        <taxon>Gloeobacteraceae</taxon>
        <taxon>Gloeobacter</taxon>
    </lineage>
</organism>
<dbReference type="KEGG" id="glj:GKIL_1104"/>
<protein>
    <submittedName>
        <fullName evidence="2">Anti-sigma regulatory factor, serine/threonine protein kinase</fullName>
    </submittedName>
</protein>
<name>U5QI84_GLOK1</name>
<dbReference type="SUPFAM" id="SSF55874">
    <property type="entry name" value="ATPase domain of HSP90 chaperone/DNA topoisomerase II/histidine kinase"/>
    <property type="match status" value="1"/>
</dbReference>
<evidence type="ECO:0000313" key="2">
    <source>
        <dbReference type="EMBL" id="AGY57350.1"/>
    </source>
</evidence>
<dbReference type="STRING" id="1183438.GKIL_1104"/>
<evidence type="ECO:0000313" key="3">
    <source>
        <dbReference type="Proteomes" id="UP000017396"/>
    </source>
</evidence>
<gene>
    <name evidence="2" type="ORF">GKIL_1104</name>
</gene>
<keyword evidence="3" id="KW-1185">Reference proteome</keyword>
<dbReference type="Proteomes" id="UP000017396">
    <property type="component" value="Chromosome"/>
</dbReference>
<dbReference type="InterPro" id="IPR036890">
    <property type="entry name" value="HATPase_C_sf"/>
</dbReference>
<keyword evidence="2" id="KW-0723">Serine/threonine-protein kinase</keyword>
<keyword evidence="2" id="KW-0808">Transferase</keyword>
<keyword evidence="2" id="KW-0418">Kinase</keyword>
<dbReference type="OrthoDB" id="9799195at2"/>
<dbReference type="HOGENOM" id="CLU_129722_1_0_3"/>
<dbReference type="AlphaFoldDB" id="U5QI84"/>
<dbReference type="EMBL" id="CP003587">
    <property type="protein sequence ID" value="AGY57350.1"/>
    <property type="molecule type" value="Genomic_DNA"/>
</dbReference>
<feature type="domain" description="Histidine kinase/HSP90-like ATPase" evidence="1">
    <location>
        <begin position="37"/>
        <end position="131"/>
    </location>
</feature>
<dbReference type="PATRIC" id="fig|1183438.3.peg.1088"/>
<dbReference type="InterPro" id="IPR003594">
    <property type="entry name" value="HATPase_dom"/>
</dbReference>
<dbReference type="Pfam" id="PF02518">
    <property type="entry name" value="HATPase_c"/>
    <property type="match status" value="1"/>
</dbReference>
<dbReference type="Gene3D" id="3.30.565.10">
    <property type="entry name" value="Histidine kinase-like ATPase, C-terminal domain"/>
    <property type="match status" value="1"/>
</dbReference>
<dbReference type="GO" id="GO:0004674">
    <property type="term" value="F:protein serine/threonine kinase activity"/>
    <property type="evidence" value="ECO:0007669"/>
    <property type="project" value="UniProtKB-KW"/>
</dbReference>
<accession>U5QI84</accession>
<dbReference type="eggNOG" id="COG2172">
    <property type="taxonomic scope" value="Bacteria"/>
</dbReference>
<dbReference type="RefSeq" id="WP_023172420.1">
    <property type="nucleotide sequence ID" value="NC_022600.1"/>
</dbReference>
<proteinExistence type="predicted"/>
<evidence type="ECO:0000259" key="1">
    <source>
        <dbReference type="Pfam" id="PF02518"/>
    </source>
</evidence>